<accession>A0A0K8RLF2</accession>
<dbReference type="AlphaFoldDB" id="A0A0K8RLF2"/>
<proteinExistence type="evidence at transcript level"/>
<sequence length="208" mass="24372">MRVIFVALLSASFILCRSTQAKTHKKKTSDGPVVTIGYFLYEPKVNDVTWELQFNSSLRRIHNHAEAWLRLYINLRFKLQAWKIMEVDETMQSKLDSLERNGTLVDPYKALDCVKDYEKRISNPPNILCLVTEKPLTVYSDGFGLYYRLCKDVIPLILTYNQTSDKATGQKLGFLIQDTMNITNLFTWFKKSPEEKKQHFKDCRFQRD</sequence>
<feature type="signal peptide" evidence="1">
    <location>
        <begin position="1"/>
        <end position="21"/>
    </location>
</feature>
<name>A0A0K8RLF2_IXORI</name>
<reference evidence="2" key="1">
    <citation type="submission" date="2012-12" db="EMBL/GenBank/DDBJ databases">
        <title>Identification and characterization of a phenylalanine ammonia-lyase gene family in Isatis indigotica Fort.</title>
        <authorList>
            <person name="Liu Q."/>
            <person name="Chen J."/>
            <person name="Zhou X."/>
            <person name="Di P."/>
            <person name="Xiao Y."/>
            <person name="Xuan H."/>
            <person name="Zhang L."/>
            <person name="Chen W."/>
        </authorList>
    </citation>
    <scope>NUCLEOTIDE SEQUENCE</scope>
    <source>
        <tissue evidence="2">Salivary gland</tissue>
    </source>
</reference>
<keyword evidence="1" id="KW-0732">Signal</keyword>
<organism evidence="2">
    <name type="scientific">Ixodes ricinus</name>
    <name type="common">Common tick</name>
    <name type="synonym">Acarus ricinus</name>
    <dbReference type="NCBI Taxonomy" id="34613"/>
    <lineage>
        <taxon>Eukaryota</taxon>
        <taxon>Metazoa</taxon>
        <taxon>Ecdysozoa</taxon>
        <taxon>Arthropoda</taxon>
        <taxon>Chelicerata</taxon>
        <taxon>Arachnida</taxon>
        <taxon>Acari</taxon>
        <taxon>Parasitiformes</taxon>
        <taxon>Ixodida</taxon>
        <taxon>Ixodoidea</taxon>
        <taxon>Ixodidae</taxon>
        <taxon>Ixodinae</taxon>
        <taxon>Ixodes</taxon>
    </lineage>
</organism>
<evidence type="ECO:0000256" key="1">
    <source>
        <dbReference type="SAM" id="SignalP"/>
    </source>
</evidence>
<dbReference type="EMBL" id="GADI01002100">
    <property type="protein sequence ID" value="JAA71708.1"/>
    <property type="molecule type" value="mRNA"/>
</dbReference>
<evidence type="ECO:0000313" key="2">
    <source>
        <dbReference type="EMBL" id="JAA71708.1"/>
    </source>
</evidence>
<feature type="chain" id="PRO_5005518569" evidence="1">
    <location>
        <begin position="22"/>
        <end position="208"/>
    </location>
</feature>
<protein>
    <submittedName>
        <fullName evidence="2">Putative secreted protein</fullName>
    </submittedName>
</protein>